<gene>
    <name evidence="1" type="ORF">QVD17_35986</name>
</gene>
<dbReference type="Proteomes" id="UP001229421">
    <property type="component" value="Unassembled WGS sequence"/>
</dbReference>
<evidence type="ECO:0000313" key="2">
    <source>
        <dbReference type="Proteomes" id="UP001229421"/>
    </source>
</evidence>
<accession>A0AAD8JRH6</accession>
<evidence type="ECO:0000313" key="1">
    <source>
        <dbReference type="EMBL" id="KAK1409460.1"/>
    </source>
</evidence>
<protein>
    <submittedName>
        <fullName evidence="1">Uncharacterized protein</fullName>
    </submittedName>
</protein>
<proteinExistence type="predicted"/>
<dbReference type="EMBL" id="JAUHHV010000010">
    <property type="protein sequence ID" value="KAK1409460.1"/>
    <property type="molecule type" value="Genomic_DNA"/>
</dbReference>
<dbReference type="AlphaFoldDB" id="A0AAD8JRH6"/>
<keyword evidence="2" id="KW-1185">Reference proteome</keyword>
<comment type="caution">
    <text evidence="1">The sequence shown here is derived from an EMBL/GenBank/DDBJ whole genome shotgun (WGS) entry which is preliminary data.</text>
</comment>
<organism evidence="1 2">
    <name type="scientific">Tagetes erecta</name>
    <name type="common">African marigold</name>
    <dbReference type="NCBI Taxonomy" id="13708"/>
    <lineage>
        <taxon>Eukaryota</taxon>
        <taxon>Viridiplantae</taxon>
        <taxon>Streptophyta</taxon>
        <taxon>Embryophyta</taxon>
        <taxon>Tracheophyta</taxon>
        <taxon>Spermatophyta</taxon>
        <taxon>Magnoliopsida</taxon>
        <taxon>eudicotyledons</taxon>
        <taxon>Gunneridae</taxon>
        <taxon>Pentapetalae</taxon>
        <taxon>asterids</taxon>
        <taxon>campanulids</taxon>
        <taxon>Asterales</taxon>
        <taxon>Asteraceae</taxon>
        <taxon>Asteroideae</taxon>
        <taxon>Heliantheae alliance</taxon>
        <taxon>Tageteae</taxon>
        <taxon>Tagetes</taxon>
    </lineage>
</organism>
<sequence length="79" mass="9208">MSSKVEIVRNVNHISQSQRSEIDLNSQSQTQKKQPQATFAIRFSYSLCFIFNRHGESRFVSFTSGMPNESNDHERTIWI</sequence>
<name>A0AAD8JRH6_TARER</name>
<reference evidence="1" key="1">
    <citation type="journal article" date="2023" name="bioRxiv">
        <title>Improved chromosome-level genome assembly for marigold (Tagetes erecta).</title>
        <authorList>
            <person name="Jiang F."/>
            <person name="Yuan L."/>
            <person name="Wang S."/>
            <person name="Wang H."/>
            <person name="Xu D."/>
            <person name="Wang A."/>
            <person name="Fan W."/>
        </authorList>
    </citation>
    <scope>NUCLEOTIDE SEQUENCE</scope>
    <source>
        <strain evidence="1">WSJ</strain>
        <tissue evidence="1">Leaf</tissue>
    </source>
</reference>